<comment type="similarity">
    <text evidence="1">Belongs to the IWS1 family.</text>
</comment>
<feature type="compositionally biased region" description="Basic and acidic residues" evidence="3">
    <location>
        <begin position="7"/>
        <end position="18"/>
    </location>
</feature>
<dbReference type="Pfam" id="PF08711">
    <property type="entry name" value="Med26"/>
    <property type="match status" value="1"/>
</dbReference>
<feature type="compositionally biased region" description="Basic and acidic residues" evidence="3">
    <location>
        <begin position="348"/>
        <end position="357"/>
    </location>
</feature>
<feature type="compositionally biased region" description="Basic residues" evidence="3">
    <location>
        <begin position="68"/>
        <end position="84"/>
    </location>
</feature>
<evidence type="ECO:0000256" key="3">
    <source>
        <dbReference type="SAM" id="MobiDB-lite"/>
    </source>
</evidence>
<feature type="compositionally biased region" description="Basic and acidic residues" evidence="3">
    <location>
        <begin position="147"/>
        <end position="169"/>
    </location>
</feature>
<evidence type="ECO:0000259" key="4">
    <source>
        <dbReference type="PROSITE" id="PS51319"/>
    </source>
</evidence>
<dbReference type="InterPro" id="IPR051037">
    <property type="entry name" value="RNAPII_TF_IWS1"/>
</dbReference>
<feature type="compositionally biased region" description="Polar residues" evidence="3">
    <location>
        <begin position="359"/>
        <end position="369"/>
    </location>
</feature>
<keyword evidence="2" id="KW-0539">Nucleus</keyword>
<protein>
    <recommendedName>
        <fullName evidence="4">TFIIS N-terminal domain-containing protein</fullName>
    </recommendedName>
</protein>
<dbReference type="GO" id="GO:0005634">
    <property type="term" value="C:nucleus"/>
    <property type="evidence" value="ECO:0007669"/>
    <property type="project" value="UniProtKB-SubCell"/>
</dbReference>
<comment type="caution">
    <text evidence="5">The sequence shown here is derived from an EMBL/GenBank/DDBJ whole genome shotgun (WGS) entry which is preliminary data.</text>
</comment>
<name>A0AAD5M8V2_PYTIN</name>
<dbReference type="AlphaFoldDB" id="A0AAD5M8V2"/>
<sequence>MSSSDEDEKKKRSIHEMFGDDDSDDEEDTIRPVSSSTTAGASGLFGSDSESDDDDKPAKKAAPARPPPAKKSKSSASSSKRRDRPAKSSRHDDDDEEEEQGAGRRRRRADSGDEYDSGDEVVRTREDDEFIDQEDDLADVLGEYDQEDQKFDDERPLEDDPRQVGRAKEEDYFDQTLKSLKTGRRAKMQLSVQEQEQIVQEVLYRLDKAHADDLASIAERRPALERIKYVDEAIRVLRKHQLQPTFLDFDLLSFIKKWIQPLDDGTLPNLGVRTKLLHMVARLPVMKEHLKRSGFGKVVMMLWKHPEETRENKELCRDLIERWSRAVFEKTLDYSKLAELEAEKADNMGYRRPDRRSSAQKTAASSSRDGANPFLGHSSEPKDGPVSERAMLPQQLRFDFLHRPQPKVDLQAASKAKVETDSRKGRLSKRMQEIARPGRKGKRAVSLSIEGR</sequence>
<dbReference type="GO" id="GO:0016973">
    <property type="term" value="P:poly(A)+ mRNA export from nucleus"/>
    <property type="evidence" value="ECO:0007669"/>
    <property type="project" value="TreeGrafter"/>
</dbReference>
<dbReference type="SUPFAM" id="SSF47676">
    <property type="entry name" value="Conserved domain common to transcription factors TFIIS, elongin A, CRSP70"/>
    <property type="match status" value="1"/>
</dbReference>
<evidence type="ECO:0000313" key="5">
    <source>
        <dbReference type="EMBL" id="KAJ0406276.1"/>
    </source>
</evidence>
<gene>
    <name evidence="5" type="ORF">P43SY_007064</name>
</gene>
<feature type="region of interest" description="Disordered" evidence="3">
    <location>
        <begin position="1"/>
        <end position="169"/>
    </location>
</feature>
<feature type="region of interest" description="Disordered" evidence="3">
    <location>
        <begin position="400"/>
        <end position="452"/>
    </location>
</feature>
<evidence type="ECO:0000313" key="6">
    <source>
        <dbReference type="Proteomes" id="UP001209570"/>
    </source>
</evidence>
<dbReference type="InterPro" id="IPR035441">
    <property type="entry name" value="TFIIS/LEDGF_dom_sf"/>
</dbReference>
<dbReference type="PANTHER" id="PTHR46010">
    <property type="entry name" value="PROTEIN IWS1 HOMOLOG"/>
    <property type="match status" value="1"/>
</dbReference>
<dbReference type="Proteomes" id="UP001209570">
    <property type="component" value="Unassembled WGS sequence"/>
</dbReference>
<evidence type="ECO:0000256" key="2">
    <source>
        <dbReference type="PROSITE-ProRule" id="PRU00649"/>
    </source>
</evidence>
<proteinExistence type="inferred from homology"/>
<accession>A0AAD5M8V2</accession>
<dbReference type="InterPro" id="IPR017923">
    <property type="entry name" value="TFIIS_N"/>
</dbReference>
<feature type="compositionally biased region" description="Acidic residues" evidence="3">
    <location>
        <begin position="19"/>
        <end position="28"/>
    </location>
</feature>
<feature type="compositionally biased region" description="Acidic residues" evidence="3">
    <location>
        <begin position="127"/>
        <end position="146"/>
    </location>
</feature>
<organism evidence="5 6">
    <name type="scientific">Pythium insidiosum</name>
    <name type="common">Pythiosis disease agent</name>
    <dbReference type="NCBI Taxonomy" id="114742"/>
    <lineage>
        <taxon>Eukaryota</taxon>
        <taxon>Sar</taxon>
        <taxon>Stramenopiles</taxon>
        <taxon>Oomycota</taxon>
        <taxon>Peronosporomycetes</taxon>
        <taxon>Pythiales</taxon>
        <taxon>Pythiaceae</taxon>
        <taxon>Pythium</taxon>
    </lineage>
</organism>
<feature type="domain" description="TFIIS N-terminal" evidence="4">
    <location>
        <begin position="253"/>
        <end position="330"/>
    </location>
</feature>
<dbReference type="EMBL" id="JAKCXM010000034">
    <property type="protein sequence ID" value="KAJ0406276.1"/>
    <property type="molecule type" value="Genomic_DNA"/>
</dbReference>
<evidence type="ECO:0000256" key="1">
    <source>
        <dbReference type="ARBA" id="ARBA00037992"/>
    </source>
</evidence>
<dbReference type="Gene3D" id="1.20.930.10">
    <property type="entry name" value="Conserved domain common to transcription factors TFIIS, elongin A, CRSP70"/>
    <property type="match status" value="1"/>
</dbReference>
<reference evidence="5" key="1">
    <citation type="submission" date="2021-12" db="EMBL/GenBank/DDBJ databases">
        <title>Prjna785345.</title>
        <authorList>
            <person name="Rujirawat T."/>
            <person name="Krajaejun T."/>
        </authorList>
    </citation>
    <scope>NUCLEOTIDE SEQUENCE</scope>
    <source>
        <strain evidence="5">Pi057C3</strain>
    </source>
</reference>
<dbReference type="PROSITE" id="PS51319">
    <property type="entry name" value="TFIIS_N"/>
    <property type="match status" value="1"/>
</dbReference>
<dbReference type="PANTHER" id="PTHR46010:SF1">
    <property type="entry name" value="PROTEIN IWS1 HOMOLOG"/>
    <property type="match status" value="1"/>
</dbReference>
<comment type="subcellular location">
    <subcellularLocation>
        <location evidence="2">Nucleus</location>
    </subcellularLocation>
</comment>
<keyword evidence="6" id="KW-1185">Reference proteome</keyword>
<feature type="region of interest" description="Disordered" evidence="3">
    <location>
        <begin position="348"/>
        <end position="387"/>
    </location>
</feature>